<reference evidence="2 3" key="1">
    <citation type="journal article" date="2014" name="Genome Announc.">
        <title>Draft Genome Sequence of Petroleum Oil-Degrading Marine Bacterium Pseudomonas taeanensis Strain MS-3, Isolated from a Crude Oil-Contaminated Seashore.</title>
        <authorList>
            <person name="Lee S.Y."/>
            <person name="Kim S.H."/>
            <person name="Lee D.G."/>
            <person name="Shin S."/>
            <person name="Yun S.H."/>
            <person name="Choi C.W."/>
            <person name="Chung Y.H."/>
            <person name="Choi J.S."/>
            <person name="Kahng H.Y."/>
            <person name="Kim S.I."/>
        </authorList>
    </citation>
    <scope>NUCLEOTIDE SEQUENCE [LARGE SCALE GENOMIC DNA]</scope>
    <source>
        <strain evidence="2 3">MS-3</strain>
    </source>
</reference>
<evidence type="ECO:0000313" key="2">
    <source>
        <dbReference type="EMBL" id="KFX67583.1"/>
    </source>
</evidence>
<dbReference type="InterPro" id="IPR039366">
    <property type="entry name" value="Pilotin"/>
</dbReference>
<organism evidence="2 3">
    <name type="scientific">Pseudomonas taeanensis MS-3</name>
    <dbReference type="NCBI Taxonomy" id="1395571"/>
    <lineage>
        <taxon>Bacteria</taxon>
        <taxon>Pseudomonadati</taxon>
        <taxon>Pseudomonadota</taxon>
        <taxon>Gammaproteobacteria</taxon>
        <taxon>Pseudomonadales</taxon>
        <taxon>Pseudomonadaceae</taxon>
        <taxon>Pseudomonas</taxon>
    </lineage>
</organism>
<dbReference type="STRING" id="1395571.TMS3_0123725"/>
<keyword evidence="1" id="KW-0732">Signal</keyword>
<dbReference type="OrthoDB" id="6912619at2"/>
<dbReference type="AlphaFoldDB" id="A0A0A1YEZ2"/>
<evidence type="ECO:0000256" key="1">
    <source>
        <dbReference type="SAM" id="SignalP"/>
    </source>
</evidence>
<evidence type="ECO:0000313" key="3">
    <source>
        <dbReference type="Proteomes" id="UP000030063"/>
    </source>
</evidence>
<name>A0A0A1YEZ2_9PSED</name>
<dbReference type="eggNOG" id="COG3126">
    <property type="taxonomic scope" value="Bacteria"/>
</dbReference>
<keyword evidence="2" id="KW-0449">Lipoprotein</keyword>
<dbReference type="Pfam" id="PF09619">
    <property type="entry name" value="YscW"/>
    <property type="match status" value="1"/>
</dbReference>
<dbReference type="EMBL" id="AWSQ01000010">
    <property type="protein sequence ID" value="KFX67583.1"/>
    <property type="molecule type" value="Genomic_DNA"/>
</dbReference>
<proteinExistence type="predicted"/>
<dbReference type="PROSITE" id="PS51257">
    <property type="entry name" value="PROKAR_LIPOPROTEIN"/>
    <property type="match status" value="1"/>
</dbReference>
<dbReference type="Proteomes" id="UP000030063">
    <property type="component" value="Unassembled WGS sequence"/>
</dbReference>
<feature type="signal peptide" evidence="1">
    <location>
        <begin position="1"/>
        <end position="19"/>
    </location>
</feature>
<keyword evidence="3" id="KW-1185">Reference proteome</keyword>
<sequence>MPLRLFALLSLLGLLAACATKPPVAPQLPAEPPPTAVEDTAAPLPAYLRELSGSLLGVPHGAEAELALLVLDQRGLPDGLLGNIQMRGDGAPLPFRLPFNPQAFAPGARIELRGRVHLSGRLILRLLPLPIRHAQSQSLGELRLVPAP</sequence>
<comment type="caution">
    <text evidence="2">The sequence shown here is derived from an EMBL/GenBank/DDBJ whole genome shotgun (WGS) entry which is preliminary data.</text>
</comment>
<accession>A0A0A1YEZ2</accession>
<gene>
    <name evidence="2" type="ORF">TMS3_0123725</name>
</gene>
<protein>
    <submittedName>
        <fullName evidence="2">Lipoprotein</fullName>
    </submittedName>
</protein>
<feature type="chain" id="PRO_5001995984" evidence="1">
    <location>
        <begin position="20"/>
        <end position="148"/>
    </location>
</feature>
<dbReference type="RefSeq" id="WP_025167675.1">
    <property type="nucleotide sequence ID" value="NZ_AWSQ01000010.1"/>
</dbReference>